<protein>
    <submittedName>
        <fullName evidence="1">Uncharacterized protein</fullName>
    </submittedName>
</protein>
<dbReference type="InterPro" id="IPR011989">
    <property type="entry name" value="ARM-like"/>
</dbReference>
<dbReference type="Gene3D" id="1.25.10.10">
    <property type="entry name" value="Leucine-rich Repeat Variant"/>
    <property type="match status" value="1"/>
</dbReference>
<dbReference type="AlphaFoldDB" id="A0A5P1FJX7"/>
<keyword evidence="2" id="KW-1185">Reference proteome</keyword>
<evidence type="ECO:0000313" key="1">
    <source>
        <dbReference type="EMBL" id="ONK78606.1"/>
    </source>
</evidence>
<accession>A0A5P1FJX7</accession>
<gene>
    <name evidence="1" type="ORF">A4U43_C02F20570</name>
</gene>
<sequence length="70" mass="7674">MDETAGNVARAIATALDWSSTPDARKAAVSYLESIKNGDIRVLANTSLHLVRKNCSSEIRLHGFKMLQVM</sequence>
<proteinExistence type="predicted"/>
<dbReference type="Gramene" id="ONK78606">
    <property type="protein sequence ID" value="ONK78606"/>
    <property type="gene ID" value="A4U43_C02F20570"/>
</dbReference>
<dbReference type="EMBL" id="CM007382">
    <property type="protein sequence ID" value="ONK78606.1"/>
    <property type="molecule type" value="Genomic_DNA"/>
</dbReference>
<dbReference type="Proteomes" id="UP000243459">
    <property type="component" value="Chromosome 2"/>
</dbReference>
<reference evidence="2" key="1">
    <citation type="journal article" date="2017" name="Nat. Commun.">
        <title>The asparagus genome sheds light on the origin and evolution of a young Y chromosome.</title>
        <authorList>
            <person name="Harkess A."/>
            <person name="Zhou J."/>
            <person name="Xu C."/>
            <person name="Bowers J.E."/>
            <person name="Van der Hulst R."/>
            <person name="Ayyampalayam S."/>
            <person name="Mercati F."/>
            <person name="Riccardi P."/>
            <person name="McKain M.R."/>
            <person name="Kakrana A."/>
            <person name="Tang H."/>
            <person name="Ray J."/>
            <person name="Groenendijk J."/>
            <person name="Arikit S."/>
            <person name="Mathioni S.M."/>
            <person name="Nakano M."/>
            <person name="Shan H."/>
            <person name="Telgmann-Rauber A."/>
            <person name="Kanno A."/>
            <person name="Yue Z."/>
            <person name="Chen H."/>
            <person name="Li W."/>
            <person name="Chen Y."/>
            <person name="Xu X."/>
            <person name="Zhang Y."/>
            <person name="Luo S."/>
            <person name="Chen H."/>
            <person name="Gao J."/>
            <person name="Mao Z."/>
            <person name="Pires J.C."/>
            <person name="Luo M."/>
            <person name="Kudrna D."/>
            <person name="Wing R.A."/>
            <person name="Meyers B.C."/>
            <person name="Yi K."/>
            <person name="Kong H."/>
            <person name="Lavrijsen P."/>
            <person name="Sunseri F."/>
            <person name="Falavigna A."/>
            <person name="Ye Y."/>
            <person name="Leebens-Mack J.H."/>
            <person name="Chen G."/>
        </authorList>
    </citation>
    <scope>NUCLEOTIDE SEQUENCE [LARGE SCALE GENOMIC DNA]</scope>
    <source>
        <strain evidence="2">cv. DH0086</strain>
    </source>
</reference>
<evidence type="ECO:0000313" key="2">
    <source>
        <dbReference type="Proteomes" id="UP000243459"/>
    </source>
</evidence>
<name>A0A5P1FJX7_ASPOF</name>
<dbReference type="OMA" id="EIRAYKW"/>
<organism evidence="1 2">
    <name type="scientific">Asparagus officinalis</name>
    <name type="common">Garden asparagus</name>
    <dbReference type="NCBI Taxonomy" id="4686"/>
    <lineage>
        <taxon>Eukaryota</taxon>
        <taxon>Viridiplantae</taxon>
        <taxon>Streptophyta</taxon>
        <taxon>Embryophyta</taxon>
        <taxon>Tracheophyta</taxon>
        <taxon>Spermatophyta</taxon>
        <taxon>Magnoliopsida</taxon>
        <taxon>Liliopsida</taxon>
        <taxon>Asparagales</taxon>
        <taxon>Asparagaceae</taxon>
        <taxon>Asparagoideae</taxon>
        <taxon>Asparagus</taxon>
    </lineage>
</organism>